<feature type="region of interest" description="Disordered" evidence="1">
    <location>
        <begin position="61"/>
        <end position="86"/>
    </location>
</feature>
<protein>
    <submittedName>
        <fullName evidence="3">Uncharacterized protein</fullName>
    </submittedName>
</protein>
<keyword evidence="2" id="KW-0812">Transmembrane</keyword>
<dbReference type="AlphaFoldDB" id="A0A811M663"/>
<evidence type="ECO:0000256" key="2">
    <source>
        <dbReference type="SAM" id="Phobius"/>
    </source>
</evidence>
<evidence type="ECO:0000313" key="3">
    <source>
        <dbReference type="EMBL" id="CAD6203845.1"/>
    </source>
</evidence>
<proteinExistence type="predicted"/>
<dbReference type="PANTHER" id="PTHR35463:SF10">
    <property type="entry name" value="TRANSMEMBRANE PROTEIN"/>
    <property type="match status" value="1"/>
</dbReference>
<dbReference type="Proteomes" id="UP000604825">
    <property type="component" value="Unassembled WGS sequence"/>
</dbReference>
<organism evidence="3 4">
    <name type="scientific">Miscanthus lutarioriparius</name>
    <dbReference type="NCBI Taxonomy" id="422564"/>
    <lineage>
        <taxon>Eukaryota</taxon>
        <taxon>Viridiplantae</taxon>
        <taxon>Streptophyta</taxon>
        <taxon>Embryophyta</taxon>
        <taxon>Tracheophyta</taxon>
        <taxon>Spermatophyta</taxon>
        <taxon>Magnoliopsida</taxon>
        <taxon>Liliopsida</taxon>
        <taxon>Poales</taxon>
        <taxon>Poaceae</taxon>
        <taxon>PACMAD clade</taxon>
        <taxon>Panicoideae</taxon>
        <taxon>Andropogonodae</taxon>
        <taxon>Andropogoneae</taxon>
        <taxon>Saccharinae</taxon>
        <taxon>Miscanthus</taxon>
    </lineage>
</organism>
<name>A0A811M663_9POAL</name>
<keyword evidence="2" id="KW-0472">Membrane</keyword>
<keyword evidence="4" id="KW-1185">Reference proteome</keyword>
<sequence length="199" mass="19512">MAKAEVDARATGDEGGGSVAEDGQPAAAKGGATISVTVVLLALLVASVAAFLTSSLARAGDGDGVGKGVQERAAGRAGEAAGKRAEPVEHAVGDGVGIPGFNSQAGRVPHLGGADVDEPPAAALRRATPNQYLSAKDTYDDAATGSAGSVADAAKRSFEMGKETVEQAVASTARATRDAAETAKEKVKGAASPSDGAEL</sequence>
<comment type="caution">
    <text evidence="3">The sequence shown here is derived from an EMBL/GenBank/DDBJ whole genome shotgun (WGS) entry which is preliminary data.</text>
</comment>
<dbReference type="EMBL" id="CAJGYO010000001">
    <property type="protein sequence ID" value="CAD6203845.1"/>
    <property type="molecule type" value="Genomic_DNA"/>
</dbReference>
<evidence type="ECO:0000313" key="4">
    <source>
        <dbReference type="Proteomes" id="UP000604825"/>
    </source>
</evidence>
<accession>A0A811M663</accession>
<feature type="compositionally biased region" description="Basic and acidic residues" evidence="1">
    <location>
        <begin position="1"/>
        <end position="12"/>
    </location>
</feature>
<dbReference type="PANTHER" id="PTHR35463">
    <property type="entry name" value="TRANSMEMBRANE PROTEIN"/>
    <property type="match status" value="1"/>
</dbReference>
<feature type="region of interest" description="Disordered" evidence="1">
    <location>
        <begin position="1"/>
        <end position="26"/>
    </location>
</feature>
<reference evidence="3" key="1">
    <citation type="submission" date="2020-10" db="EMBL/GenBank/DDBJ databases">
        <authorList>
            <person name="Han B."/>
            <person name="Lu T."/>
            <person name="Zhao Q."/>
            <person name="Huang X."/>
            <person name="Zhao Y."/>
        </authorList>
    </citation>
    <scope>NUCLEOTIDE SEQUENCE</scope>
</reference>
<feature type="compositionally biased region" description="Basic and acidic residues" evidence="1">
    <location>
        <begin position="175"/>
        <end position="188"/>
    </location>
</feature>
<feature type="region of interest" description="Disordered" evidence="1">
    <location>
        <begin position="169"/>
        <end position="199"/>
    </location>
</feature>
<gene>
    <name evidence="3" type="ORF">NCGR_LOCUS1965</name>
</gene>
<keyword evidence="2" id="KW-1133">Transmembrane helix</keyword>
<feature type="transmembrane region" description="Helical" evidence="2">
    <location>
        <begin position="32"/>
        <end position="52"/>
    </location>
</feature>
<evidence type="ECO:0000256" key="1">
    <source>
        <dbReference type="SAM" id="MobiDB-lite"/>
    </source>
</evidence>